<proteinExistence type="predicted"/>
<sequence>MLVRNIVGASALARTVGGFVYQNYSFTDKYEQINVSLMS</sequence>
<dbReference type="Proteomes" id="UP000006251">
    <property type="component" value="Unassembled WGS sequence"/>
</dbReference>
<gene>
    <name evidence="1" type="ORF">GPAL_3514</name>
</gene>
<evidence type="ECO:0000313" key="2">
    <source>
        <dbReference type="Proteomes" id="UP000006251"/>
    </source>
</evidence>
<accession>K6ZJ62</accession>
<dbReference type="AlphaFoldDB" id="K6ZJ62"/>
<comment type="caution">
    <text evidence="1">The sequence shown here is derived from an EMBL/GenBank/DDBJ whole genome shotgun (WGS) entry which is preliminary data.</text>
</comment>
<reference evidence="2" key="1">
    <citation type="journal article" date="2014" name="Environ. Microbiol.">
        <title>Comparative genomics of the marine bacterial genus Glaciecola reveals the high degree of genomic diversity and genomic characteristic for cold adaptation.</title>
        <authorList>
            <person name="Qin Q.L."/>
            <person name="Xie B.B."/>
            <person name="Yu Y."/>
            <person name="Shu Y.L."/>
            <person name="Rong J.C."/>
            <person name="Zhang Y.J."/>
            <person name="Zhao D.L."/>
            <person name="Chen X.L."/>
            <person name="Zhang X.Y."/>
            <person name="Chen B."/>
            <person name="Zhou B.C."/>
            <person name="Zhang Y.Z."/>
        </authorList>
    </citation>
    <scope>NUCLEOTIDE SEQUENCE [LARGE SCALE GENOMIC DNA]</scope>
    <source>
        <strain evidence="2">ACAM 615</strain>
    </source>
</reference>
<dbReference type="EMBL" id="BAEQ01000055">
    <property type="protein sequence ID" value="GAC30362.1"/>
    <property type="molecule type" value="Genomic_DNA"/>
</dbReference>
<evidence type="ECO:0000313" key="1">
    <source>
        <dbReference type="EMBL" id="GAC30362.1"/>
    </source>
</evidence>
<organism evidence="1 2">
    <name type="scientific">Brumicola pallidula DSM 14239 = ACAM 615</name>
    <dbReference type="NCBI Taxonomy" id="1121922"/>
    <lineage>
        <taxon>Bacteria</taxon>
        <taxon>Pseudomonadati</taxon>
        <taxon>Pseudomonadota</taxon>
        <taxon>Gammaproteobacteria</taxon>
        <taxon>Alteromonadales</taxon>
        <taxon>Alteromonadaceae</taxon>
        <taxon>Brumicola</taxon>
    </lineage>
</organism>
<protein>
    <submittedName>
        <fullName evidence="1">Uncharacterized protein</fullName>
    </submittedName>
</protein>
<keyword evidence="2" id="KW-1185">Reference proteome</keyword>
<name>K6ZJ62_9ALTE</name>